<evidence type="ECO:0000313" key="4">
    <source>
        <dbReference type="Proteomes" id="UP000091820"/>
    </source>
</evidence>
<evidence type="ECO:0000259" key="2">
    <source>
        <dbReference type="Pfam" id="PF00248"/>
    </source>
</evidence>
<dbReference type="PRINTS" id="PR00069">
    <property type="entry name" value="ALDKETRDTASE"/>
</dbReference>
<dbReference type="PANTHER" id="PTHR11732">
    <property type="entry name" value="ALDO/KETO REDUCTASE"/>
    <property type="match status" value="1"/>
</dbReference>
<dbReference type="PROSITE" id="PS00798">
    <property type="entry name" value="ALDOKETO_REDUCTASE_1"/>
    <property type="match status" value="2"/>
</dbReference>
<dbReference type="InterPro" id="IPR018170">
    <property type="entry name" value="Aldo/ket_reductase_CS"/>
</dbReference>
<name>A0A1A9W800_9MUSC</name>
<dbReference type="PROSITE" id="PS00062">
    <property type="entry name" value="ALDOKETO_REDUCTASE_2"/>
    <property type="match status" value="1"/>
</dbReference>
<evidence type="ECO:0000256" key="1">
    <source>
        <dbReference type="PIRSR" id="PIRSR000097-1"/>
    </source>
</evidence>
<feature type="domain" description="NADP-dependent oxidoreductase" evidence="2">
    <location>
        <begin position="166"/>
        <end position="282"/>
    </location>
</feature>
<proteinExistence type="predicted"/>
<dbReference type="Pfam" id="PF00248">
    <property type="entry name" value="Aldo_ket_red"/>
    <property type="match status" value="2"/>
</dbReference>
<dbReference type="VEuPathDB" id="VectorBase:GBRI009563"/>
<dbReference type="PIRSF" id="PIRSF000097">
    <property type="entry name" value="AKR"/>
    <property type="match status" value="1"/>
</dbReference>
<feature type="domain" description="NADP-dependent oxidoreductase" evidence="2">
    <location>
        <begin position="22"/>
        <end position="74"/>
    </location>
</feature>
<dbReference type="AlphaFoldDB" id="A0A1A9W800"/>
<dbReference type="Proteomes" id="UP000091820">
    <property type="component" value="Unassembled WGS sequence"/>
</dbReference>
<dbReference type="Gene3D" id="3.20.20.100">
    <property type="entry name" value="NADP-dependent oxidoreductase domain"/>
    <property type="match status" value="2"/>
</dbReference>
<reference evidence="4" key="1">
    <citation type="submission" date="2014-03" db="EMBL/GenBank/DDBJ databases">
        <authorList>
            <person name="Aksoy S."/>
            <person name="Warren W."/>
            <person name="Wilson R.K."/>
        </authorList>
    </citation>
    <scope>NUCLEOTIDE SEQUENCE [LARGE SCALE GENOMIC DNA]</scope>
    <source>
        <strain evidence="4">IAEA</strain>
    </source>
</reference>
<dbReference type="GO" id="GO:0016491">
    <property type="term" value="F:oxidoreductase activity"/>
    <property type="evidence" value="ECO:0007669"/>
    <property type="project" value="InterPro"/>
</dbReference>
<dbReference type="InterPro" id="IPR020471">
    <property type="entry name" value="AKR"/>
</dbReference>
<organism evidence="3 4">
    <name type="scientific">Glossina brevipalpis</name>
    <dbReference type="NCBI Taxonomy" id="37001"/>
    <lineage>
        <taxon>Eukaryota</taxon>
        <taxon>Metazoa</taxon>
        <taxon>Ecdysozoa</taxon>
        <taxon>Arthropoda</taxon>
        <taxon>Hexapoda</taxon>
        <taxon>Insecta</taxon>
        <taxon>Pterygota</taxon>
        <taxon>Neoptera</taxon>
        <taxon>Endopterygota</taxon>
        <taxon>Diptera</taxon>
        <taxon>Brachycera</taxon>
        <taxon>Muscomorpha</taxon>
        <taxon>Hippoboscoidea</taxon>
        <taxon>Glossinidae</taxon>
        <taxon>Glossina</taxon>
    </lineage>
</organism>
<accession>A0A1A9W800</accession>
<dbReference type="STRING" id="37001.A0A1A9W800"/>
<keyword evidence="4" id="KW-1185">Reference proteome</keyword>
<protein>
    <recommendedName>
        <fullName evidence="2">NADP-dependent oxidoreductase domain-containing protein</fullName>
    </recommendedName>
</protein>
<evidence type="ECO:0000313" key="3">
    <source>
        <dbReference type="EnsemblMetazoa" id="GBRI009563-PA"/>
    </source>
</evidence>
<dbReference type="EnsemblMetazoa" id="GBRI009563-RA">
    <property type="protein sequence ID" value="GBRI009563-PA"/>
    <property type="gene ID" value="GBRI009563"/>
</dbReference>
<dbReference type="InterPro" id="IPR036812">
    <property type="entry name" value="NAD(P)_OxRdtase_dom_sf"/>
</dbReference>
<sequence length="360" mass="40495">MPSLGLGTWVATGEFVGIEQLKASETKEKGVEPEKTIEIIKKAIDCGYRHIDTALMYGNEKEIGEAIQQKIKDKTVTSIRNNCTEVPDIILNNGCKMPSIGLGTWGATGDFVGIENLGMGEQKEKGIEPKEMVEIIKKAIDCGYRHFDTALMYGNEKEIGEAIQQKIKDKTVTSLQNLKLDYIDLYLIHSPLATQSSDDTLYPKTKDGKLAYSDVDYVCTWRAMEDLVEKGLCKSIGISNFNKKQVERLLEFAKIVPQNHQIEDHPYLSQKPLTGYCTVLDIAKKHDKSPAQILIRYQLEQGHAAVPNAGASEQFMRENINVFDFYLRPEDMAALHYLNAETRYFKFTGATGHPHHPFET</sequence>
<dbReference type="InterPro" id="IPR023210">
    <property type="entry name" value="NADP_OxRdtase_dom"/>
</dbReference>
<feature type="active site" description="Proton donor" evidence="1">
    <location>
        <position position="153"/>
    </location>
</feature>
<dbReference type="SUPFAM" id="SSF51430">
    <property type="entry name" value="NAD(P)-linked oxidoreductase"/>
    <property type="match status" value="2"/>
</dbReference>
<reference evidence="3" key="2">
    <citation type="submission" date="2020-05" db="UniProtKB">
        <authorList>
            <consortium name="EnsemblMetazoa"/>
        </authorList>
    </citation>
    <scope>IDENTIFICATION</scope>
    <source>
        <strain evidence="3">IAEA</strain>
    </source>
</reference>